<evidence type="ECO:0000259" key="2">
    <source>
        <dbReference type="Pfam" id="PF19190"/>
    </source>
</evidence>
<name>A0A413VW65_9BACE</name>
<dbReference type="InterPro" id="IPR013320">
    <property type="entry name" value="ConA-like_dom_sf"/>
</dbReference>
<dbReference type="GO" id="GO:0005975">
    <property type="term" value="P:carbohydrate metabolic process"/>
    <property type="evidence" value="ECO:0007669"/>
    <property type="project" value="UniProtKB-ARBA"/>
</dbReference>
<dbReference type="PANTHER" id="PTHR41775:SF1">
    <property type="entry name" value="PEPTIDASE M6-LIKE DOMAIN-CONTAINING PROTEIN"/>
    <property type="match status" value="1"/>
</dbReference>
<dbReference type="Gene3D" id="2.60.120.200">
    <property type="match status" value="1"/>
</dbReference>
<dbReference type="NCBIfam" id="NF038128">
    <property type="entry name" value="choice_anch_J"/>
    <property type="match status" value="1"/>
</dbReference>
<feature type="domain" description="Peptidase M6-like" evidence="1">
    <location>
        <begin position="151"/>
        <end position="254"/>
    </location>
</feature>
<dbReference type="InterPro" id="IPR024361">
    <property type="entry name" value="BACON"/>
</dbReference>
<organism evidence="3 4">
    <name type="scientific">Bacteroides nordii</name>
    <dbReference type="NCBI Taxonomy" id="291645"/>
    <lineage>
        <taxon>Bacteria</taxon>
        <taxon>Pseudomonadati</taxon>
        <taxon>Bacteroidota</taxon>
        <taxon>Bacteroidia</taxon>
        <taxon>Bacteroidales</taxon>
        <taxon>Bacteroidaceae</taxon>
        <taxon>Bacteroides</taxon>
    </lineage>
</organism>
<dbReference type="GO" id="GO:0008237">
    <property type="term" value="F:metallopeptidase activity"/>
    <property type="evidence" value="ECO:0007669"/>
    <property type="project" value="UniProtKB-KW"/>
</dbReference>
<dbReference type="GeneID" id="69501044"/>
<sequence>MKRYIILWFVVLFFPILLSAAEKNKGELSNLVCFLSFADEENDEQFDKPISYYEAMFNADAAGVNSVYNYFREASYDQLFWKSAFFPKANGAQILSYRAKNERGYYREKGSINEQGYSNETEKAAREQALIKELAAYLSENLPDDIVIDANNDGLLDNICIIVSGNSELGGRHLLWPHRSDLALPDEKAIYVKGKKIVGYLMVFNDANGWSSLSPVPLNTGVLCHEMSHTLGTYDLYHVNDDLNPVGVWDLMSDNLKTPQQMSAYTKYRYCKWIDEIPEISTPGTYTLNPVGGSSKENIAYKIKPTGSDEYFIVEYRKKAGTFDIGLPSSGLLVYRINPNVTGGNLNYNGTTRLDEQYLFRPGGTTKLDGDISKAAFSAESGRTSLGGTADFKPFYSDGKEAKFALANISSCGETISFDLLELMPQIYIPKPDVTLGGTAESTVEVNVEADVAWKAVDIPDWLTVTPLQGEAGKSTLILQAKSANENAQLRTAVFYLQGVEDASITASINVSQRSNLIQSPSALTAKVEGNAVVLSWVAPHEGTPALVEDFEDSQSLAKWTIKNEGDRGWVWKKSEKYAEPYTGNYSMRLLDAWEDIHQDEFLISPSFSKGKSLTFYSKSTAPQKNNPANFYYVEVSSDGGTTWEKIWDLKTDCSVVNKYTRVDIDLSPYMSDDMKIAFHAYDTNQMGLSYWWHVDDVAVYPQVEHSIITGYAIYRNGEKIGTATTSAFTDTAPLSGENVYTVRAEGSFGDTPDSESVTVSYTGTGICTPSASLSEVTMSYRQGVLHLESENAIKNLAMYSLDGKPVLNIAPGRKSYDADVRHLATGMYIAYVLTEGGSRPSILKLLIE</sequence>
<dbReference type="EMBL" id="QSGO01000002">
    <property type="protein sequence ID" value="RHB37832.1"/>
    <property type="molecule type" value="Genomic_DNA"/>
</dbReference>
<dbReference type="RefSeq" id="WP_007484367.1">
    <property type="nucleotide sequence ID" value="NZ_CABJFV010000002.1"/>
</dbReference>
<dbReference type="Pfam" id="PF05547">
    <property type="entry name" value="Peptidase_M6"/>
    <property type="match status" value="1"/>
</dbReference>
<evidence type="ECO:0000313" key="4">
    <source>
        <dbReference type="Proteomes" id="UP000284379"/>
    </source>
</evidence>
<keyword evidence="3" id="KW-0378">Hydrolase</keyword>
<proteinExistence type="predicted"/>
<dbReference type="InterPro" id="IPR013783">
    <property type="entry name" value="Ig-like_fold"/>
</dbReference>
<keyword evidence="3" id="KW-0645">Protease</keyword>
<dbReference type="PANTHER" id="PTHR41775">
    <property type="entry name" value="SECRETED PROTEIN-RELATED"/>
    <property type="match status" value="1"/>
</dbReference>
<dbReference type="Gene3D" id="2.60.40.10">
    <property type="entry name" value="Immunoglobulins"/>
    <property type="match status" value="1"/>
</dbReference>
<gene>
    <name evidence="3" type="ORF">DW888_04510</name>
</gene>
<dbReference type="SUPFAM" id="SSF49899">
    <property type="entry name" value="Concanavalin A-like lectins/glucanases"/>
    <property type="match status" value="1"/>
</dbReference>
<dbReference type="GO" id="GO:0006508">
    <property type="term" value="P:proteolysis"/>
    <property type="evidence" value="ECO:0007669"/>
    <property type="project" value="UniProtKB-KW"/>
</dbReference>
<evidence type="ECO:0000313" key="3">
    <source>
        <dbReference type="EMBL" id="RHB37832.1"/>
    </source>
</evidence>
<evidence type="ECO:0000259" key="1">
    <source>
        <dbReference type="Pfam" id="PF05547"/>
    </source>
</evidence>
<feature type="domain" description="BACON" evidence="2">
    <location>
        <begin position="438"/>
        <end position="496"/>
    </location>
</feature>
<dbReference type="CDD" id="cd14948">
    <property type="entry name" value="BACON"/>
    <property type="match status" value="1"/>
</dbReference>
<dbReference type="NCBIfam" id="TIGR03296">
    <property type="entry name" value="M6dom_TIGR03296"/>
    <property type="match status" value="1"/>
</dbReference>
<comment type="caution">
    <text evidence="3">The sequence shown here is derived from an EMBL/GenBank/DDBJ whole genome shotgun (WGS) entry which is preliminary data.</text>
</comment>
<accession>A0A413VW65</accession>
<dbReference type="Pfam" id="PF19190">
    <property type="entry name" value="BACON_2"/>
    <property type="match status" value="1"/>
</dbReference>
<dbReference type="InterPro" id="IPR008757">
    <property type="entry name" value="Peptidase_M6-like_domain"/>
</dbReference>
<protein>
    <submittedName>
        <fullName evidence="3">M6 family metalloprotease domain-containing protein</fullName>
    </submittedName>
</protein>
<dbReference type="AlphaFoldDB" id="A0A413VW65"/>
<reference evidence="3 4" key="1">
    <citation type="submission" date="2018-08" db="EMBL/GenBank/DDBJ databases">
        <title>A genome reference for cultivated species of the human gut microbiota.</title>
        <authorList>
            <person name="Zou Y."/>
            <person name="Xue W."/>
            <person name="Luo G."/>
        </authorList>
    </citation>
    <scope>NUCLEOTIDE SEQUENCE [LARGE SCALE GENOMIC DNA]</scope>
    <source>
        <strain evidence="3 4">AM40-30BH</strain>
    </source>
</reference>
<dbReference type="Proteomes" id="UP000284379">
    <property type="component" value="Unassembled WGS sequence"/>
</dbReference>
<dbReference type="GO" id="GO:0004553">
    <property type="term" value="F:hydrolase activity, hydrolyzing O-glycosyl compounds"/>
    <property type="evidence" value="ECO:0007669"/>
    <property type="project" value="UniProtKB-ARBA"/>
</dbReference>
<keyword evidence="3" id="KW-0482">Metalloprotease</keyword>